<dbReference type="Proteomes" id="UP000286681">
    <property type="component" value="Unassembled WGS sequence"/>
</dbReference>
<name>A0A1L6JFC7_9SPHN</name>
<protein>
    <submittedName>
        <fullName evidence="2">Uncharacterized protein</fullName>
    </submittedName>
</protein>
<feature type="compositionally biased region" description="Polar residues" evidence="1">
    <location>
        <begin position="78"/>
        <end position="90"/>
    </location>
</feature>
<evidence type="ECO:0000313" key="7">
    <source>
        <dbReference type="Proteomes" id="UP000287746"/>
    </source>
</evidence>
<dbReference type="AlphaFoldDB" id="A0A1L6JFC7"/>
<dbReference type="KEGG" id="skr:BRX40_21295"/>
<evidence type="ECO:0000256" key="1">
    <source>
        <dbReference type="SAM" id="MobiDB-lite"/>
    </source>
</evidence>
<dbReference type="STRING" id="93064.BRX40_21295"/>
<dbReference type="RefSeq" id="WP_066661165.1">
    <property type="nucleotide sequence ID" value="NZ_CP018820.1"/>
</dbReference>
<accession>A0A1L6JFC7</accession>
<proteinExistence type="predicted"/>
<reference evidence="5" key="2">
    <citation type="submission" date="2016-12" db="EMBL/GenBank/DDBJ databases">
        <title>Whole genome sequencing of Sphingomonas sp. ABOJV.</title>
        <authorList>
            <person name="Conlan S."/>
            <person name="Thomas P.J."/>
            <person name="Mullikin J."/>
            <person name="Palmore T.N."/>
            <person name="Frank K.M."/>
            <person name="Segre J.A."/>
        </authorList>
    </citation>
    <scope>NUCLEOTIDE SEQUENCE [LARGE SCALE GENOMIC DNA]</scope>
    <source>
        <strain evidence="5">ABOJV</strain>
    </source>
</reference>
<dbReference type="OrthoDB" id="9865321at2"/>
<evidence type="ECO:0000313" key="2">
    <source>
        <dbReference type="EMBL" id="APR54623.1"/>
    </source>
</evidence>
<sequence>MNDRDSSGRQRHRRPWSEDDDRDLRQMIEARESVAHIASTLQRTQDAIRGRAAQFKLILPSALRPWRRHWRLRAGNASPATHPQKTQSGDPASDDGGK</sequence>
<keyword evidence="5" id="KW-1185">Reference proteome</keyword>
<reference evidence="6 7" key="3">
    <citation type="submission" date="2018-07" db="EMBL/GenBank/DDBJ databases">
        <title>Genomic and Epidemiologic Investigation of an Indolent Hospital Outbreak.</title>
        <authorList>
            <person name="Johnson R.C."/>
            <person name="Deming C."/>
            <person name="Conlan S."/>
            <person name="Zellmer C.J."/>
            <person name="Michelin A.V."/>
            <person name="Lee-Lin S."/>
            <person name="Thomas P.J."/>
            <person name="Park M."/>
            <person name="Weingarten R.A."/>
            <person name="Less J."/>
            <person name="Dekker J.P."/>
            <person name="Frank K.M."/>
            <person name="Musser K.A."/>
            <person name="Mcquiston J.R."/>
            <person name="Henderson D.K."/>
            <person name="Lau A.F."/>
            <person name="Palmore T.N."/>
            <person name="Segre J.A."/>
        </authorList>
    </citation>
    <scope>NUCLEOTIDE SEQUENCE [LARGE SCALE GENOMIC DNA]</scope>
    <source>
        <strain evidence="4 7">SK-CDC1_0717</strain>
        <strain evidence="3 6">SK-NIH.Env10_0317</strain>
    </source>
</reference>
<dbReference type="EMBL" id="QQYZ01000008">
    <property type="protein sequence ID" value="RSY85541.1"/>
    <property type="molecule type" value="Genomic_DNA"/>
</dbReference>
<dbReference type="GeneID" id="44135106"/>
<evidence type="ECO:0000313" key="6">
    <source>
        <dbReference type="Proteomes" id="UP000286681"/>
    </source>
</evidence>
<reference evidence="2" key="1">
    <citation type="submission" date="2016-12" db="EMBL/GenBank/DDBJ databases">
        <title>Whole genome sequencing of Sphingomonas koreensis.</title>
        <authorList>
            <person name="Conlan S."/>
            <person name="Thomas P.J."/>
            <person name="Mullikin J."/>
            <person name="Palmore T.N."/>
            <person name="Frank K.M."/>
            <person name="Segre J.A."/>
        </authorList>
    </citation>
    <scope>NUCLEOTIDE SEQUENCE</scope>
    <source>
        <strain evidence="2">ABOJV</strain>
    </source>
</reference>
<dbReference type="Proteomes" id="UP000287746">
    <property type="component" value="Unassembled WGS sequence"/>
</dbReference>
<organism evidence="2 5">
    <name type="scientific">Sphingomonas koreensis</name>
    <dbReference type="NCBI Taxonomy" id="93064"/>
    <lineage>
        <taxon>Bacteria</taxon>
        <taxon>Pseudomonadati</taxon>
        <taxon>Pseudomonadota</taxon>
        <taxon>Alphaproteobacteria</taxon>
        <taxon>Sphingomonadales</taxon>
        <taxon>Sphingomonadaceae</taxon>
        <taxon>Sphingomonas</taxon>
    </lineage>
</organism>
<feature type="region of interest" description="Disordered" evidence="1">
    <location>
        <begin position="1"/>
        <end position="24"/>
    </location>
</feature>
<evidence type="ECO:0000313" key="3">
    <source>
        <dbReference type="EMBL" id="RSV07141.1"/>
    </source>
</evidence>
<dbReference type="Proteomes" id="UP000185161">
    <property type="component" value="Chromosome"/>
</dbReference>
<dbReference type="EMBL" id="CP018820">
    <property type="protein sequence ID" value="APR54623.1"/>
    <property type="molecule type" value="Genomic_DNA"/>
</dbReference>
<feature type="region of interest" description="Disordered" evidence="1">
    <location>
        <begin position="70"/>
        <end position="98"/>
    </location>
</feature>
<evidence type="ECO:0000313" key="5">
    <source>
        <dbReference type="Proteomes" id="UP000185161"/>
    </source>
</evidence>
<evidence type="ECO:0000313" key="4">
    <source>
        <dbReference type="EMBL" id="RSY85541.1"/>
    </source>
</evidence>
<gene>
    <name evidence="2" type="ORF">BRX40_21295</name>
    <name evidence="3" type="ORF">CA257_03890</name>
    <name evidence="4" type="ORF">DAH66_10785</name>
</gene>
<dbReference type="EMBL" id="QQWO01000002">
    <property type="protein sequence ID" value="RSV07141.1"/>
    <property type="molecule type" value="Genomic_DNA"/>
</dbReference>